<dbReference type="RefSeq" id="WP_052565982.1">
    <property type="nucleotide sequence ID" value="NZ_JQKF01000010.1"/>
</dbReference>
<proteinExistence type="predicted"/>
<dbReference type="GeneID" id="78372726"/>
<comment type="caution">
    <text evidence="2">The sequence shown here is derived from an EMBL/GenBank/DDBJ whole genome shotgun (WGS) entry which is preliminary data.</text>
</comment>
<dbReference type="InterPro" id="IPR051908">
    <property type="entry name" value="Ribosomal_N-acetyltransferase"/>
</dbReference>
<dbReference type="PANTHER" id="PTHR43441:SF3">
    <property type="entry name" value="ACETYLTRANSFERASE"/>
    <property type="match status" value="1"/>
</dbReference>
<dbReference type="EMBL" id="JXUW01000012">
    <property type="protein sequence ID" value="KJE76758.1"/>
    <property type="molecule type" value="Genomic_DNA"/>
</dbReference>
<dbReference type="PROSITE" id="PS51186">
    <property type="entry name" value="GNAT"/>
    <property type="match status" value="1"/>
</dbReference>
<dbReference type="SUPFAM" id="SSF55729">
    <property type="entry name" value="Acyl-CoA N-acyltransferases (Nat)"/>
    <property type="match status" value="1"/>
</dbReference>
<name>A0A0D8FU13_9ACTN</name>
<dbReference type="STRING" id="1121877.FEAC_15450"/>
<dbReference type="GO" id="GO:0008999">
    <property type="term" value="F:protein-N-terminal-alanine acetyltransferase activity"/>
    <property type="evidence" value="ECO:0007669"/>
    <property type="project" value="TreeGrafter"/>
</dbReference>
<dbReference type="GO" id="GO:1990189">
    <property type="term" value="F:protein N-terminal-serine acetyltransferase activity"/>
    <property type="evidence" value="ECO:0007669"/>
    <property type="project" value="TreeGrafter"/>
</dbReference>
<dbReference type="Gene3D" id="3.40.630.30">
    <property type="match status" value="1"/>
</dbReference>
<keyword evidence="3" id="KW-1185">Reference proteome</keyword>
<sequence>MASDVDNSAAGFQFVPPRSLHAGWLTCRLIEAGDADYLYEAVLASMEHLRPWMPWVTGYNREMADEYVSQALRVASGRPAHEAIYVPTDSENRFMGSFGLHARLGPGALEIGYWVDVRHTCRGVGTLSAALLTEAAFSITDVERVEIHHDEANRASGTIPERLGYERLASHRRKPEAHAEVGIEVPWRMLRSNWPSSEAAKLLATLRQE</sequence>
<dbReference type="Pfam" id="PF13302">
    <property type="entry name" value="Acetyltransf_3"/>
    <property type="match status" value="1"/>
</dbReference>
<dbReference type="PANTHER" id="PTHR43441">
    <property type="entry name" value="RIBOSOMAL-PROTEIN-SERINE ACETYLTRANSFERASE"/>
    <property type="match status" value="1"/>
</dbReference>
<gene>
    <name evidence="2" type="ORF">FEAC_15450</name>
</gene>
<reference evidence="2 3" key="1">
    <citation type="submission" date="2015-01" db="EMBL/GenBank/DDBJ databases">
        <title>Draft genome of the acidophilic iron oxidizer Ferrimicrobium acidiphilum strain T23.</title>
        <authorList>
            <person name="Poehlein A."/>
            <person name="Eisen S."/>
            <person name="Schloemann M."/>
            <person name="Johnson B.D."/>
            <person name="Daniel R."/>
            <person name="Muehling M."/>
        </authorList>
    </citation>
    <scope>NUCLEOTIDE SEQUENCE [LARGE SCALE GENOMIC DNA]</scope>
    <source>
        <strain evidence="2 3">T23</strain>
    </source>
</reference>
<protein>
    <recommendedName>
        <fullName evidence="1">N-acetyltransferase domain-containing protein</fullName>
    </recommendedName>
</protein>
<dbReference type="Proteomes" id="UP000032336">
    <property type="component" value="Unassembled WGS sequence"/>
</dbReference>
<feature type="domain" description="N-acetyltransferase" evidence="1">
    <location>
        <begin position="39"/>
        <end position="192"/>
    </location>
</feature>
<dbReference type="AlphaFoldDB" id="A0A0D8FU13"/>
<evidence type="ECO:0000313" key="2">
    <source>
        <dbReference type="EMBL" id="KJE76758.1"/>
    </source>
</evidence>
<evidence type="ECO:0000259" key="1">
    <source>
        <dbReference type="PROSITE" id="PS51186"/>
    </source>
</evidence>
<dbReference type="eggNOG" id="COG1670">
    <property type="taxonomic scope" value="Bacteria"/>
</dbReference>
<evidence type="ECO:0000313" key="3">
    <source>
        <dbReference type="Proteomes" id="UP000032336"/>
    </source>
</evidence>
<dbReference type="InterPro" id="IPR000182">
    <property type="entry name" value="GNAT_dom"/>
</dbReference>
<dbReference type="GO" id="GO:0005737">
    <property type="term" value="C:cytoplasm"/>
    <property type="evidence" value="ECO:0007669"/>
    <property type="project" value="TreeGrafter"/>
</dbReference>
<accession>A0A0D8FU13</accession>
<dbReference type="InterPro" id="IPR016181">
    <property type="entry name" value="Acyl_CoA_acyltransferase"/>
</dbReference>
<dbReference type="OrthoDB" id="9799321at2"/>
<organism evidence="2 3">
    <name type="scientific">Ferrimicrobium acidiphilum DSM 19497</name>
    <dbReference type="NCBI Taxonomy" id="1121877"/>
    <lineage>
        <taxon>Bacteria</taxon>
        <taxon>Bacillati</taxon>
        <taxon>Actinomycetota</taxon>
        <taxon>Acidimicrobiia</taxon>
        <taxon>Acidimicrobiales</taxon>
        <taxon>Acidimicrobiaceae</taxon>
        <taxon>Ferrimicrobium</taxon>
    </lineage>
</organism>
<dbReference type="PATRIC" id="fig|1121877.4.peg.1712"/>